<protein>
    <submittedName>
        <fullName evidence="1">Uncharacterized protein</fullName>
    </submittedName>
</protein>
<reference evidence="1" key="1">
    <citation type="submission" date="2019-06" db="EMBL/GenBank/DDBJ databases">
        <authorList>
            <person name="Zheng W."/>
        </authorList>
    </citation>
    <scope>NUCLEOTIDE SEQUENCE</scope>
    <source>
        <strain evidence="1">QDHG01</strain>
    </source>
</reference>
<dbReference type="Proteomes" id="UP000785679">
    <property type="component" value="Unassembled WGS sequence"/>
</dbReference>
<dbReference type="AlphaFoldDB" id="A0A8J8SYE8"/>
<sequence length="128" mass="15300">MINSSSQPANLNLSSAPISEPTLEQINKKQYGDQLRAQMEQKKWRAQQEKIEERIQVKPTFIVGLTVKKLRRFLITRWWRSTIKRYLRKYNCNQSIKIMRQLGEIPWTLTLNQFNGMVRLFYLINQIS</sequence>
<name>A0A8J8SYE8_HALGN</name>
<gene>
    <name evidence="1" type="ORF">FGO68_gene7396</name>
</gene>
<keyword evidence="2" id="KW-1185">Reference proteome</keyword>
<evidence type="ECO:0000313" key="1">
    <source>
        <dbReference type="EMBL" id="TNV74901.1"/>
    </source>
</evidence>
<organism evidence="1 2">
    <name type="scientific">Halteria grandinella</name>
    <dbReference type="NCBI Taxonomy" id="5974"/>
    <lineage>
        <taxon>Eukaryota</taxon>
        <taxon>Sar</taxon>
        <taxon>Alveolata</taxon>
        <taxon>Ciliophora</taxon>
        <taxon>Intramacronucleata</taxon>
        <taxon>Spirotrichea</taxon>
        <taxon>Stichotrichia</taxon>
        <taxon>Sporadotrichida</taxon>
        <taxon>Halteriidae</taxon>
        <taxon>Halteria</taxon>
    </lineage>
</organism>
<comment type="caution">
    <text evidence="1">The sequence shown here is derived from an EMBL/GenBank/DDBJ whole genome shotgun (WGS) entry which is preliminary data.</text>
</comment>
<accession>A0A8J8SYE8</accession>
<evidence type="ECO:0000313" key="2">
    <source>
        <dbReference type="Proteomes" id="UP000785679"/>
    </source>
</evidence>
<proteinExistence type="predicted"/>
<dbReference type="EMBL" id="RRYP01016562">
    <property type="protein sequence ID" value="TNV74901.1"/>
    <property type="molecule type" value="Genomic_DNA"/>
</dbReference>